<feature type="compositionally biased region" description="Acidic residues" evidence="3">
    <location>
        <begin position="388"/>
        <end position="407"/>
    </location>
</feature>
<accession>A0A1Y1IU18</accession>
<dbReference type="GO" id="GO:0005634">
    <property type="term" value="C:nucleus"/>
    <property type="evidence" value="ECO:0007669"/>
    <property type="project" value="UniProtKB-SubCell"/>
</dbReference>
<comment type="subcellular location">
    <subcellularLocation>
        <location evidence="1">Nucleus</location>
    </subcellularLocation>
</comment>
<feature type="region of interest" description="Disordered" evidence="3">
    <location>
        <begin position="345"/>
        <end position="443"/>
    </location>
</feature>
<gene>
    <name evidence="5" type="ORF">KFL_012810030</name>
</gene>
<name>A0A1Y1IU18_KLENI</name>
<evidence type="ECO:0000256" key="2">
    <source>
        <dbReference type="ARBA" id="ARBA00023242"/>
    </source>
</evidence>
<dbReference type="Gene3D" id="2.40.50.40">
    <property type="match status" value="1"/>
</dbReference>
<sequence>MSFVMLLDCLKLFPQPFPLRTEFIASIVNSTLPPHSKIDRVMVKNVIDKLKCASGDLSLLAGAKRPSVEEIAQRESLLFVAFPRSTKCFLCCEQLRWVDEAKPRRPFFFPHDGPPGKGLVQEKFCPGCNAVFSISYYCPPGSQVRRPYPAAHDNDTWLELSGETVISKQLLRRHDQNLYYMHASFVSAVRAHNASFDLDRFSEEPEAALQRLRRRRTLRGSLNRERFELAYFQFWAVRFCQDHCPSLLDDIDLREPIDNILNKLNDPFWCHLRDEALEHSKKCENGLCGRYCHFDGNAKVFRACCAKKDEELFQTAIGRVVKGCPRTPLKNKKYCRLHHAGAPAASAVAQGDAESEPEHPEGTRGGGEGPVAEAGAGDVEEIDLRDLDSDDEYAEEEDEEDEGEGGEEQSGSVGRGGSGPEAAASADKWDMDAGPVSLRTRRKRQLLQEDDSLYEAERIEMSMLKNGVPIYLVKWKGCPAAENTWEPEENVTVFGRGLLDEYLRSQPQGDFYTRDREDQLPDPAPEPDAEKPRRKTKLTACTPRTSSDGRGVTAGTLVAFWACGYMFPPLELILSESTTMVHHYMMLLFAHVRLPEFIGMDDMCHWARFAASGERTAMSDKTREFHEDTKKVVDKFHFKKNHVGRWCAEHTNPYKHPELESANMSVCEQRFKWWGQFRTSLR</sequence>
<dbReference type="EMBL" id="DF238230">
    <property type="protein sequence ID" value="GAQ93069.1"/>
    <property type="molecule type" value="Genomic_DNA"/>
</dbReference>
<dbReference type="SUPFAM" id="SSF54160">
    <property type="entry name" value="Chromo domain-like"/>
    <property type="match status" value="1"/>
</dbReference>
<dbReference type="CDD" id="cd00024">
    <property type="entry name" value="CD_CSD"/>
    <property type="match status" value="1"/>
</dbReference>
<dbReference type="PANTHER" id="PTHR22812">
    <property type="entry name" value="CHROMOBOX PROTEIN"/>
    <property type="match status" value="1"/>
</dbReference>
<feature type="domain" description="Chromo" evidence="4">
    <location>
        <begin position="454"/>
        <end position="514"/>
    </location>
</feature>
<dbReference type="AlphaFoldDB" id="A0A1Y1IU18"/>
<keyword evidence="2" id="KW-0539">Nucleus</keyword>
<dbReference type="InterPro" id="IPR051219">
    <property type="entry name" value="Heterochromatin_chromo-domain"/>
</dbReference>
<evidence type="ECO:0000259" key="4">
    <source>
        <dbReference type="PROSITE" id="PS50013"/>
    </source>
</evidence>
<organism evidence="5 6">
    <name type="scientific">Klebsormidium nitens</name>
    <name type="common">Green alga</name>
    <name type="synonym">Ulothrix nitens</name>
    <dbReference type="NCBI Taxonomy" id="105231"/>
    <lineage>
        <taxon>Eukaryota</taxon>
        <taxon>Viridiplantae</taxon>
        <taxon>Streptophyta</taxon>
        <taxon>Klebsormidiophyceae</taxon>
        <taxon>Klebsormidiales</taxon>
        <taxon>Klebsormidiaceae</taxon>
        <taxon>Klebsormidium</taxon>
    </lineage>
</organism>
<dbReference type="InterPro" id="IPR016197">
    <property type="entry name" value="Chromo-like_dom_sf"/>
</dbReference>
<dbReference type="OMA" id="DANMSIC"/>
<evidence type="ECO:0000256" key="3">
    <source>
        <dbReference type="SAM" id="MobiDB-lite"/>
    </source>
</evidence>
<proteinExistence type="predicted"/>
<dbReference type="STRING" id="105231.A0A1Y1IU18"/>
<evidence type="ECO:0000313" key="5">
    <source>
        <dbReference type="EMBL" id="GAQ93069.1"/>
    </source>
</evidence>
<evidence type="ECO:0000256" key="1">
    <source>
        <dbReference type="ARBA" id="ARBA00004123"/>
    </source>
</evidence>
<dbReference type="PROSITE" id="PS50013">
    <property type="entry name" value="CHROMO_2"/>
    <property type="match status" value="1"/>
</dbReference>
<dbReference type="Proteomes" id="UP000054558">
    <property type="component" value="Unassembled WGS sequence"/>
</dbReference>
<dbReference type="SMART" id="SM00298">
    <property type="entry name" value="CHROMO"/>
    <property type="match status" value="1"/>
</dbReference>
<dbReference type="InterPro" id="IPR023780">
    <property type="entry name" value="Chromo_domain"/>
</dbReference>
<dbReference type="InterPro" id="IPR000953">
    <property type="entry name" value="Chromo/chromo_shadow_dom"/>
</dbReference>
<feature type="region of interest" description="Disordered" evidence="3">
    <location>
        <begin position="511"/>
        <end position="546"/>
    </location>
</feature>
<evidence type="ECO:0000313" key="6">
    <source>
        <dbReference type="Proteomes" id="UP000054558"/>
    </source>
</evidence>
<dbReference type="Pfam" id="PF00385">
    <property type="entry name" value="Chromo"/>
    <property type="match status" value="1"/>
</dbReference>
<keyword evidence="6" id="KW-1185">Reference proteome</keyword>
<protein>
    <recommendedName>
        <fullName evidence="4">Chromo domain-containing protein</fullName>
    </recommendedName>
</protein>
<reference evidence="5 6" key="1">
    <citation type="journal article" date="2014" name="Nat. Commun.">
        <title>Klebsormidium flaccidum genome reveals primary factors for plant terrestrial adaptation.</title>
        <authorList>
            <person name="Hori K."/>
            <person name="Maruyama F."/>
            <person name="Fujisawa T."/>
            <person name="Togashi T."/>
            <person name="Yamamoto N."/>
            <person name="Seo M."/>
            <person name="Sato S."/>
            <person name="Yamada T."/>
            <person name="Mori H."/>
            <person name="Tajima N."/>
            <person name="Moriyama T."/>
            <person name="Ikeuchi M."/>
            <person name="Watanabe M."/>
            <person name="Wada H."/>
            <person name="Kobayashi K."/>
            <person name="Saito M."/>
            <person name="Masuda T."/>
            <person name="Sasaki-Sekimoto Y."/>
            <person name="Mashiguchi K."/>
            <person name="Awai K."/>
            <person name="Shimojima M."/>
            <person name="Masuda S."/>
            <person name="Iwai M."/>
            <person name="Nobusawa T."/>
            <person name="Narise T."/>
            <person name="Kondo S."/>
            <person name="Saito H."/>
            <person name="Sato R."/>
            <person name="Murakawa M."/>
            <person name="Ihara Y."/>
            <person name="Oshima-Yamada Y."/>
            <person name="Ohtaka K."/>
            <person name="Satoh M."/>
            <person name="Sonobe K."/>
            <person name="Ishii M."/>
            <person name="Ohtani R."/>
            <person name="Kanamori-Sato M."/>
            <person name="Honoki R."/>
            <person name="Miyazaki D."/>
            <person name="Mochizuki H."/>
            <person name="Umetsu J."/>
            <person name="Higashi K."/>
            <person name="Shibata D."/>
            <person name="Kamiya Y."/>
            <person name="Sato N."/>
            <person name="Nakamura Y."/>
            <person name="Tabata S."/>
            <person name="Ida S."/>
            <person name="Kurokawa K."/>
            <person name="Ohta H."/>
        </authorList>
    </citation>
    <scope>NUCLEOTIDE SEQUENCE [LARGE SCALE GENOMIC DNA]</scope>
    <source>
        <strain evidence="5 6">NIES-2285</strain>
    </source>
</reference>